<name>A0AAW6X8L8_9GAMM</name>
<dbReference type="AlphaFoldDB" id="A0AAW6X8L8"/>
<reference evidence="1" key="1">
    <citation type="submission" date="2023-01" db="EMBL/GenBank/DDBJ databases">
        <title>Genomic dissection of endemic carbapenem resistance: metallo-beta-lactamase gene dissemination through clonal, plasmid and integron transfer pathways.</title>
        <authorList>
            <person name="Macesic N."/>
        </authorList>
    </citation>
    <scope>NUCLEOTIDE SEQUENCE</scope>
    <source>
        <strain evidence="1">CPO573</strain>
    </source>
</reference>
<protein>
    <submittedName>
        <fullName evidence="1">Uncharacterized protein</fullName>
    </submittedName>
</protein>
<gene>
    <name evidence="1" type="ORF">P9854_28050</name>
</gene>
<evidence type="ECO:0000313" key="1">
    <source>
        <dbReference type="EMBL" id="MDK4769575.1"/>
    </source>
</evidence>
<dbReference type="EMBL" id="JARTLO010000173">
    <property type="protein sequence ID" value="MDK4769575.1"/>
    <property type="molecule type" value="Genomic_DNA"/>
</dbReference>
<dbReference type="RefSeq" id="WP_285092309.1">
    <property type="nucleotide sequence ID" value="NZ_JARTLO010000173.1"/>
</dbReference>
<feature type="non-terminal residue" evidence="1">
    <location>
        <position position="1"/>
    </location>
</feature>
<accession>A0AAW6X8L8</accession>
<comment type="caution">
    <text evidence="1">The sequence shown here is derived from an EMBL/GenBank/DDBJ whole genome shotgun (WGS) entry which is preliminary data.</text>
</comment>
<evidence type="ECO:0000313" key="2">
    <source>
        <dbReference type="Proteomes" id="UP001173597"/>
    </source>
</evidence>
<proteinExistence type="predicted"/>
<sequence>DCVNFGSALLCEYLPGWQQGVVVWWNRFYAYFSIKWTTLADTGLYWPLLTFVGKPPEKPERWMDG</sequence>
<organism evidence="1 2">
    <name type="scientific">Serratia nevei</name>
    <dbReference type="NCBI Taxonomy" id="2703794"/>
    <lineage>
        <taxon>Bacteria</taxon>
        <taxon>Pseudomonadati</taxon>
        <taxon>Pseudomonadota</taxon>
        <taxon>Gammaproteobacteria</taxon>
        <taxon>Enterobacterales</taxon>
        <taxon>Yersiniaceae</taxon>
        <taxon>Serratia</taxon>
    </lineage>
</organism>
<dbReference type="Proteomes" id="UP001173597">
    <property type="component" value="Unassembled WGS sequence"/>
</dbReference>